<dbReference type="InterPro" id="IPR031582">
    <property type="entry name" value="TadF"/>
</dbReference>
<keyword evidence="1" id="KW-0472">Membrane</keyword>
<proteinExistence type="predicted"/>
<sequence length="186" mass="20687">MMLRKQCVLSKRRQQGSYTIELVFILVALWGVYLFGADLSYQLLARAKLDRSSFALVNVIKERTRYFEADVLAGTNLSVTNAELEDMAKVASRMLNTPVDNVAIKIESLTNKVNVAEFSTSKYRSLNCQTDSILAHAGLAPVEKGVVYPLYRISLCEEQSSWFKPFFNGGTSTTVKIGSSSIMPGR</sequence>
<evidence type="ECO:0000313" key="3">
    <source>
        <dbReference type="Proteomes" id="UP000049495"/>
    </source>
</evidence>
<keyword evidence="1" id="KW-0812">Transmembrane</keyword>
<name>A0A822MVK7_9VIBR</name>
<dbReference type="Pfam" id="PF16964">
    <property type="entry name" value="TadF"/>
    <property type="match status" value="1"/>
</dbReference>
<dbReference type="Proteomes" id="UP000049495">
    <property type="component" value="Unassembled WGS sequence"/>
</dbReference>
<keyword evidence="1" id="KW-1133">Transmembrane helix</keyword>
<organism evidence="2 3">
    <name type="scientific">Vibrio crassostreae</name>
    <dbReference type="NCBI Taxonomy" id="246167"/>
    <lineage>
        <taxon>Bacteria</taxon>
        <taxon>Pseudomonadati</taxon>
        <taxon>Pseudomonadota</taxon>
        <taxon>Gammaproteobacteria</taxon>
        <taxon>Vibrionales</taxon>
        <taxon>Vibrionaceae</taxon>
        <taxon>Vibrio</taxon>
    </lineage>
</organism>
<gene>
    <name evidence="2" type="ORF">VCR5J5_1370290</name>
</gene>
<evidence type="ECO:0000256" key="1">
    <source>
        <dbReference type="SAM" id="Phobius"/>
    </source>
</evidence>
<evidence type="ECO:0000313" key="2">
    <source>
        <dbReference type="EMBL" id="CDT04412.1"/>
    </source>
</evidence>
<reference evidence="3" key="1">
    <citation type="submission" date="2014-06" db="EMBL/GenBank/DDBJ databases">
        <authorList>
            <person name="Le Roux Frederique"/>
        </authorList>
    </citation>
    <scope>NUCLEOTIDE SEQUENCE [LARGE SCALE GENOMIC DNA]</scope>
    <source>
        <strain evidence="3">J5-5</strain>
    </source>
</reference>
<feature type="transmembrane region" description="Helical" evidence="1">
    <location>
        <begin position="20"/>
        <end position="44"/>
    </location>
</feature>
<comment type="caution">
    <text evidence="2">The sequence shown here is derived from an EMBL/GenBank/DDBJ whole genome shotgun (WGS) entry which is preliminary data.</text>
</comment>
<accession>A0A822MVK7</accession>
<protein>
    <recommendedName>
        <fullName evidence="4">Tight adherence protein F</fullName>
    </recommendedName>
</protein>
<evidence type="ECO:0008006" key="4">
    <source>
        <dbReference type="Google" id="ProtNLM"/>
    </source>
</evidence>
<dbReference type="AlphaFoldDB" id="A0A822MVK7"/>
<dbReference type="EMBL" id="CCJV01000043">
    <property type="protein sequence ID" value="CDT04412.1"/>
    <property type="molecule type" value="Genomic_DNA"/>
</dbReference>